<accession>A0A4Y8UG49</accession>
<evidence type="ECO:0000256" key="5">
    <source>
        <dbReference type="ARBA" id="ARBA00023163"/>
    </source>
</evidence>
<evidence type="ECO:0000256" key="4">
    <source>
        <dbReference type="ARBA" id="ARBA00023015"/>
    </source>
</evidence>
<keyword evidence="9" id="KW-1185">Reference proteome</keyword>
<dbReference type="Pfam" id="PF01029">
    <property type="entry name" value="NusB"/>
    <property type="match status" value="1"/>
</dbReference>
<feature type="domain" description="NusB/RsmB/TIM44" evidence="7">
    <location>
        <begin position="9"/>
        <end position="132"/>
    </location>
</feature>
<comment type="caution">
    <text evidence="8">The sequence shown here is derived from an EMBL/GenBank/DDBJ whole genome shotgun (WGS) entry which is preliminary data.</text>
</comment>
<dbReference type="NCBIfam" id="TIGR01951">
    <property type="entry name" value="nusB"/>
    <property type="match status" value="1"/>
</dbReference>
<sequence>MATPKQRQKTRRLLVQALYSWELGGSDLATIEAEFHLDNNMAKADAEFFHEVLHAVPKQLTVLDDSYAPHLDRTVAELDPISRAVLRLASYELAERLDVPYKVVINEGVNLAKTFGPTDAYKYINGVLDKVAGQLRRLEVEANRR</sequence>
<comment type="similarity">
    <text evidence="1 6">Belongs to the NusB family.</text>
</comment>
<dbReference type="GO" id="GO:0003723">
    <property type="term" value="F:RNA binding"/>
    <property type="evidence" value="ECO:0007669"/>
    <property type="project" value="UniProtKB-UniRule"/>
</dbReference>
<evidence type="ECO:0000313" key="8">
    <source>
        <dbReference type="EMBL" id="TFH67796.1"/>
    </source>
</evidence>
<evidence type="ECO:0000256" key="3">
    <source>
        <dbReference type="ARBA" id="ARBA00022884"/>
    </source>
</evidence>
<evidence type="ECO:0000256" key="1">
    <source>
        <dbReference type="ARBA" id="ARBA00005952"/>
    </source>
</evidence>
<reference evidence="8 9" key="1">
    <citation type="submission" date="2019-03" db="EMBL/GenBank/DDBJ databases">
        <title>Draft genome of Gammaproteobacteria bacterium LSUCC0057, a member of the SAR92 clade.</title>
        <authorList>
            <person name="Lanclos V.C."/>
            <person name="Doiron C."/>
            <person name="Henson M.W."/>
            <person name="Thrash J.C."/>
        </authorList>
    </citation>
    <scope>NUCLEOTIDE SEQUENCE [LARGE SCALE GENOMIC DNA]</scope>
    <source>
        <strain evidence="8 9">LSUCC0057</strain>
    </source>
</reference>
<dbReference type="SUPFAM" id="SSF48013">
    <property type="entry name" value="NusB-like"/>
    <property type="match status" value="1"/>
</dbReference>
<dbReference type="InterPro" id="IPR006027">
    <property type="entry name" value="NusB_RsmB_TIM44"/>
</dbReference>
<dbReference type="HAMAP" id="MF_00073">
    <property type="entry name" value="NusB"/>
    <property type="match status" value="1"/>
</dbReference>
<dbReference type="GO" id="GO:0006353">
    <property type="term" value="P:DNA-templated transcription termination"/>
    <property type="evidence" value="ECO:0007669"/>
    <property type="project" value="UniProtKB-UniRule"/>
</dbReference>
<dbReference type="EMBL" id="SPIA01000002">
    <property type="protein sequence ID" value="TFH67796.1"/>
    <property type="molecule type" value="Genomic_DNA"/>
</dbReference>
<dbReference type="PANTHER" id="PTHR11078:SF3">
    <property type="entry name" value="ANTITERMINATION NUSB DOMAIN-CONTAINING PROTEIN"/>
    <property type="match status" value="1"/>
</dbReference>
<organism evidence="8 9">
    <name type="scientific">Gammaproteobacteria bacterium LSUCC0057</name>
    <dbReference type="NCBI Taxonomy" id="2559237"/>
    <lineage>
        <taxon>Bacteria</taxon>
        <taxon>Pseudomonadati</taxon>
        <taxon>Pseudomonadota</taxon>
        <taxon>Gammaproteobacteria</taxon>
        <taxon>Cellvibrionales</taxon>
        <taxon>Porticoccaceae</taxon>
        <taxon>SAR92 clade</taxon>
    </lineage>
</organism>
<gene>
    <name evidence="6 8" type="primary">nusB</name>
    <name evidence="8" type="ORF">E3W66_05970</name>
</gene>
<dbReference type="OrthoDB" id="9789556at2"/>
<evidence type="ECO:0000256" key="6">
    <source>
        <dbReference type="HAMAP-Rule" id="MF_00073"/>
    </source>
</evidence>
<protein>
    <recommendedName>
        <fullName evidence="6">Transcription antitermination protein NusB</fullName>
    </recommendedName>
    <alternativeName>
        <fullName evidence="6">Antitermination factor NusB</fullName>
    </alternativeName>
</protein>
<dbReference type="Proteomes" id="UP000298133">
    <property type="component" value="Unassembled WGS sequence"/>
</dbReference>
<dbReference type="GO" id="GO:0031564">
    <property type="term" value="P:transcription antitermination"/>
    <property type="evidence" value="ECO:0007669"/>
    <property type="project" value="UniProtKB-KW"/>
</dbReference>
<proteinExistence type="inferred from homology"/>
<dbReference type="InterPro" id="IPR011605">
    <property type="entry name" value="NusB_fam"/>
</dbReference>
<name>A0A4Y8UG49_9GAMM</name>
<keyword evidence="5 6" id="KW-0804">Transcription</keyword>
<keyword evidence="2 6" id="KW-0889">Transcription antitermination</keyword>
<dbReference type="PANTHER" id="PTHR11078">
    <property type="entry name" value="N UTILIZATION SUBSTANCE PROTEIN B-RELATED"/>
    <property type="match status" value="1"/>
</dbReference>
<dbReference type="GO" id="GO:0005829">
    <property type="term" value="C:cytosol"/>
    <property type="evidence" value="ECO:0007669"/>
    <property type="project" value="TreeGrafter"/>
</dbReference>
<dbReference type="Gene3D" id="1.10.940.10">
    <property type="entry name" value="NusB-like"/>
    <property type="match status" value="1"/>
</dbReference>
<evidence type="ECO:0000259" key="7">
    <source>
        <dbReference type="Pfam" id="PF01029"/>
    </source>
</evidence>
<keyword evidence="4 6" id="KW-0805">Transcription regulation</keyword>
<dbReference type="InterPro" id="IPR035926">
    <property type="entry name" value="NusB-like_sf"/>
</dbReference>
<dbReference type="AlphaFoldDB" id="A0A4Y8UG49"/>
<evidence type="ECO:0000313" key="9">
    <source>
        <dbReference type="Proteomes" id="UP000298133"/>
    </source>
</evidence>
<keyword evidence="3 6" id="KW-0694">RNA-binding</keyword>
<evidence type="ECO:0000256" key="2">
    <source>
        <dbReference type="ARBA" id="ARBA00022814"/>
    </source>
</evidence>
<comment type="function">
    <text evidence="6">Involved in transcription antitermination. Required for transcription of ribosomal RNA (rRNA) genes. Binds specifically to the boxA antiterminator sequence of the ribosomal RNA (rrn) operons.</text>
</comment>